<dbReference type="KEGG" id="tcu:Tcur_2768"/>
<protein>
    <submittedName>
        <fullName evidence="1">Uncharacterized protein</fullName>
    </submittedName>
</protein>
<proteinExistence type="predicted"/>
<accession>D1A619</accession>
<organism evidence="1 2">
    <name type="scientific">Thermomonospora curvata (strain ATCC 19995 / DSM 43183 / JCM 3096 / KCTC 9072 / NBRC 15933 / NCIMB 10081 / Henssen B9)</name>
    <dbReference type="NCBI Taxonomy" id="471852"/>
    <lineage>
        <taxon>Bacteria</taxon>
        <taxon>Bacillati</taxon>
        <taxon>Actinomycetota</taxon>
        <taxon>Actinomycetes</taxon>
        <taxon>Streptosporangiales</taxon>
        <taxon>Thermomonosporaceae</taxon>
        <taxon>Thermomonospora</taxon>
    </lineage>
</organism>
<name>D1A619_THECD</name>
<dbReference type="EMBL" id="CP001738">
    <property type="protein sequence ID" value="ACY98314.1"/>
    <property type="molecule type" value="Genomic_DNA"/>
</dbReference>
<evidence type="ECO:0000313" key="2">
    <source>
        <dbReference type="Proteomes" id="UP000001918"/>
    </source>
</evidence>
<dbReference type="RefSeq" id="WP_012853098.1">
    <property type="nucleotide sequence ID" value="NC_013510.1"/>
</dbReference>
<reference evidence="1 2" key="1">
    <citation type="journal article" date="2011" name="Stand. Genomic Sci.">
        <title>Complete genome sequence of Thermomonospora curvata type strain (B9).</title>
        <authorList>
            <person name="Chertkov O."/>
            <person name="Sikorski J."/>
            <person name="Nolan M."/>
            <person name="Lapidus A."/>
            <person name="Lucas S."/>
            <person name="Del Rio T.G."/>
            <person name="Tice H."/>
            <person name="Cheng J.F."/>
            <person name="Goodwin L."/>
            <person name="Pitluck S."/>
            <person name="Liolios K."/>
            <person name="Ivanova N."/>
            <person name="Mavromatis K."/>
            <person name="Mikhailova N."/>
            <person name="Ovchinnikova G."/>
            <person name="Pati A."/>
            <person name="Chen A."/>
            <person name="Palaniappan K."/>
            <person name="Djao O.D."/>
            <person name="Land M."/>
            <person name="Hauser L."/>
            <person name="Chang Y.J."/>
            <person name="Jeffries C.D."/>
            <person name="Brettin T."/>
            <person name="Han C."/>
            <person name="Detter J.C."/>
            <person name="Rohde M."/>
            <person name="Goker M."/>
            <person name="Woyke T."/>
            <person name="Bristow J."/>
            <person name="Eisen J.A."/>
            <person name="Markowitz V."/>
            <person name="Hugenholtz P."/>
            <person name="Klenk H.P."/>
            <person name="Kyrpides N.C."/>
        </authorList>
    </citation>
    <scope>NUCLEOTIDE SEQUENCE [LARGE SCALE GENOMIC DNA]</scope>
    <source>
        <strain evidence="2">ATCC 19995 / DSM 43183 / JCM 3096 / KCTC 9072 / NBRC 15933 / NCIMB 10081 / Henssen B9</strain>
    </source>
</reference>
<dbReference type="AlphaFoldDB" id="D1A619"/>
<dbReference type="OrthoDB" id="3723182at2"/>
<dbReference type="HOGENOM" id="CLU_1224147_0_0_11"/>
<dbReference type="STRING" id="471852.Tcur_2768"/>
<dbReference type="eggNOG" id="ENOG50333F1">
    <property type="taxonomic scope" value="Bacteria"/>
</dbReference>
<dbReference type="Proteomes" id="UP000001918">
    <property type="component" value="Chromosome"/>
</dbReference>
<sequence length="222" mass="23397">MAEPRCPTLTARPLWSLTEDVLLLNVGDGLVARTRWGDIHIDDGSAVVRESLHRMTLGPVTLGNVAGLREDYLRWRAGSQETSPAWRRVQRVIEQLGGCVIASLELGDGAGPDISVVPVSAHAAFSIPPVTETSLVTLVPGCRLESLGGLHTLSAPSALHQVELRPPAVNVVRRLAGGPHLLKDVAAAVRLNVRLTVDVVAYLAGAGMVTVAERSGPASPAL</sequence>
<gene>
    <name evidence="1" type="ordered locus">Tcur_2768</name>
</gene>
<evidence type="ECO:0000313" key="1">
    <source>
        <dbReference type="EMBL" id="ACY98314.1"/>
    </source>
</evidence>
<keyword evidence="2" id="KW-1185">Reference proteome</keyword>